<name>A0ABR4PAU2_9HELO</name>
<evidence type="ECO:0000259" key="1">
    <source>
        <dbReference type="PROSITE" id="PS51340"/>
    </source>
</evidence>
<proteinExistence type="predicted"/>
<sequence>MGSEISKWFSERFGYEVILVSLGNHSRAVFGSLAPSSPLALQRSLGTKLYNYLPFLAPTPERISFNDLAQYLIVTRSSTDELSSRLSDGSKMDVSKFRPNIVLSGRSPAFDEDFWSEVTIASSGDDGKKLKMKLTANCYRCQSITVDYRTGKPAAGDSGLVWKKLVADRRVDKGAKWSPVFGRYSFCRNADAGVILRVGDGVKVTGRNADRTTFDWPGLTTFGLTK</sequence>
<gene>
    <name evidence="2" type="ORF">PVAG01_08937</name>
</gene>
<dbReference type="InterPro" id="IPR005302">
    <property type="entry name" value="MoCF_Sase_C"/>
</dbReference>
<comment type="caution">
    <text evidence="2">The sequence shown here is derived from an EMBL/GenBank/DDBJ whole genome shotgun (WGS) entry which is preliminary data.</text>
</comment>
<dbReference type="PROSITE" id="PS51340">
    <property type="entry name" value="MOSC"/>
    <property type="match status" value="1"/>
</dbReference>
<dbReference type="Pfam" id="PF03473">
    <property type="entry name" value="MOSC"/>
    <property type="match status" value="1"/>
</dbReference>
<accession>A0ABR4PAU2</accession>
<evidence type="ECO:0000313" key="3">
    <source>
        <dbReference type="Proteomes" id="UP001629113"/>
    </source>
</evidence>
<organism evidence="2 3">
    <name type="scientific">Phlyctema vagabunda</name>
    <dbReference type="NCBI Taxonomy" id="108571"/>
    <lineage>
        <taxon>Eukaryota</taxon>
        <taxon>Fungi</taxon>
        <taxon>Dikarya</taxon>
        <taxon>Ascomycota</taxon>
        <taxon>Pezizomycotina</taxon>
        <taxon>Leotiomycetes</taxon>
        <taxon>Helotiales</taxon>
        <taxon>Dermateaceae</taxon>
        <taxon>Phlyctema</taxon>
    </lineage>
</organism>
<keyword evidence="3" id="KW-1185">Reference proteome</keyword>
<dbReference type="Proteomes" id="UP001629113">
    <property type="component" value="Unassembled WGS sequence"/>
</dbReference>
<protein>
    <submittedName>
        <fullName evidence="2">Mosc domain-containing protein</fullName>
    </submittedName>
</protein>
<feature type="domain" description="MOSC" evidence="1">
    <location>
        <begin position="42"/>
        <end position="205"/>
    </location>
</feature>
<evidence type="ECO:0000313" key="2">
    <source>
        <dbReference type="EMBL" id="KAL3420438.1"/>
    </source>
</evidence>
<reference evidence="2 3" key="1">
    <citation type="submission" date="2024-06" db="EMBL/GenBank/DDBJ databases">
        <title>Complete genome of Phlyctema vagabunda strain 19-DSS-EL-015.</title>
        <authorList>
            <person name="Fiorenzani C."/>
        </authorList>
    </citation>
    <scope>NUCLEOTIDE SEQUENCE [LARGE SCALE GENOMIC DNA]</scope>
    <source>
        <strain evidence="2 3">19-DSS-EL-015</strain>
    </source>
</reference>
<dbReference type="EMBL" id="JBFCZG010000007">
    <property type="protein sequence ID" value="KAL3420438.1"/>
    <property type="molecule type" value="Genomic_DNA"/>
</dbReference>